<proteinExistence type="predicted"/>
<name>E8LZ20_9VIBR</name>
<evidence type="ECO:0000313" key="2">
    <source>
        <dbReference type="Proteomes" id="UP000004371"/>
    </source>
</evidence>
<protein>
    <submittedName>
        <fullName evidence="1">Uncharacterized protein</fullName>
    </submittedName>
</protein>
<dbReference type="AlphaFoldDB" id="E8LZ20"/>
<dbReference type="Proteomes" id="UP000004371">
    <property type="component" value="Unassembled WGS sequence"/>
</dbReference>
<comment type="caution">
    <text evidence="1">The sequence shown here is derived from an EMBL/GenBank/DDBJ whole genome shotgun (WGS) entry which is preliminary data.</text>
</comment>
<reference evidence="1 2" key="1">
    <citation type="journal article" date="2012" name="Int. J. Syst. Evol. Microbiol.">
        <title>Vibrio caribbeanicus sp. nov., isolated from the marine sponge Scleritoderma cyanea.</title>
        <authorList>
            <person name="Hoffmann M."/>
            <person name="Monday S.R."/>
            <person name="Allard M.W."/>
            <person name="Strain E.A."/>
            <person name="Whittaker P."/>
            <person name="Naum M."/>
            <person name="McCarthy P.J."/>
            <person name="Lopez J.V."/>
            <person name="Fischer M."/>
            <person name="Brown E.W."/>
        </authorList>
    </citation>
    <scope>NUCLEOTIDE SEQUENCE [LARGE SCALE GENOMIC DNA]</scope>
    <source>
        <strain evidence="1 2">LMG 20546</strain>
    </source>
</reference>
<gene>
    <name evidence="1" type="ORF">VIBR0546_05932</name>
</gene>
<dbReference type="EMBL" id="AEVS01000101">
    <property type="protein sequence ID" value="EGA64006.1"/>
    <property type="molecule type" value="Genomic_DNA"/>
</dbReference>
<keyword evidence="2" id="KW-1185">Reference proteome</keyword>
<accession>E8LZ20</accession>
<sequence length="32" mass="3638">MVRHVGFLVHAAVGIIFSFQQFKGATAKMFWL</sequence>
<organism evidence="1 2">
    <name type="scientific">Vibrio brasiliensis LMG 20546</name>
    <dbReference type="NCBI Taxonomy" id="945543"/>
    <lineage>
        <taxon>Bacteria</taxon>
        <taxon>Pseudomonadati</taxon>
        <taxon>Pseudomonadota</taxon>
        <taxon>Gammaproteobacteria</taxon>
        <taxon>Vibrionales</taxon>
        <taxon>Vibrionaceae</taxon>
        <taxon>Vibrio</taxon>
        <taxon>Vibrio oreintalis group</taxon>
    </lineage>
</organism>
<evidence type="ECO:0000313" key="1">
    <source>
        <dbReference type="EMBL" id="EGA64006.1"/>
    </source>
</evidence>